<name>A0A3N2H7G6_9PSEU</name>
<dbReference type="InterPro" id="IPR001647">
    <property type="entry name" value="HTH_TetR"/>
</dbReference>
<dbReference type="AlphaFoldDB" id="A0A3N2H7G6"/>
<sequence>MTASTPKRRADARENRDAILAVARQALAESPEISLNAIAKRAGVGNATLYRHFPTREALVLAVYGRDVAEIREVATRLLAERFPMDALREWMRELARCVLTRRGLGDALRLATGPDRAQLADTYQAMSDALAELLAANEAAGTVRPGLDPEIVLLALGSLWQLDPDGEWAGQAEGIIELLTAGLAAR</sequence>
<comment type="caution">
    <text evidence="6">The sequence shown here is derived from an EMBL/GenBank/DDBJ whole genome shotgun (WGS) entry which is preliminary data.</text>
</comment>
<keyword evidence="1" id="KW-0805">Transcription regulation</keyword>
<dbReference type="Gene3D" id="1.10.357.10">
    <property type="entry name" value="Tetracycline Repressor, domain 2"/>
    <property type="match status" value="1"/>
</dbReference>
<dbReference type="PROSITE" id="PS50977">
    <property type="entry name" value="HTH_TETR_2"/>
    <property type="match status" value="1"/>
</dbReference>
<protein>
    <submittedName>
        <fullName evidence="6">TetR family transcriptional regulator</fullName>
    </submittedName>
</protein>
<gene>
    <name evidence="6" type="ORF">EDD35_6820</name>
</gene>
<dbReference type="SUPFAM" id="SSF48498">
    <property type="entry name" value="Tetracyclin repressor-like, C-terminal domain"/>
    <property type="match status" value="1"/>
</dbReference>
<feature type="DNA-binding region" description="H-T-H motif" evidence="4">
    <location>
        <begin position="34"/>
        <end position="53"/>
    </location>
</feature>
<evidence type="ECO:0000256" key="4">
    <source>
        <dbReference type="PROSITE-ProRule" id="PRU00335"/>
    </source>
</evidence>
<dbReference type="GeneID" id="301848066"/>
<dbReference type="RefSeq" id="WP_123686361.1">
    <property type="nucleotide sequence ID" value="NZ_RKHY01000001.1"/>
</dbReference>
<dbReference type="InterPro" id="IPR049445">
    <property type="entry name" value="TetR_SbtR-like_C"/>
</dbReference>
<evidence type="ECO:0000259" key="5">
    <source>
        <dbReference type="PROSITE" id="PS50977"/>
    </source>
</evidence>
<keyword evidence="2 4" id="KW-0238">DNA-binding</keyword>
<dbReference type="InterPro" id="IPR009057">
    <property type="entry name" value="Homeodomain-like_sf"/>
</dbReference>
<proteinExistence type="predicted"/>
<evidence type="ECO:0000256" key="2">
    <source>
        <dbReference type="ARBA" id="ARBA00023125"/>
    </source>
</evidence>
<reference evidence="6 7" key="1">
    <citation type="submission" date="2018-11" db="EMBL/GenBank/DDBJ databases">
        <title>Sequencing the genomes of 1000 actinobacteria strains.</title>
        <authorList>
            <person name="Klenk H.-P."/>
        </authorList>
    </citation>
    <scope>NUCLEOTIDE SEQUENCE [LARGE SCALE GENOMIC DNA]</scope>
    <source>
        <strain evidence="6 7">DSM 44348</strain>
    </source>
</reference>
<dbReference type="GO" id="GO:0000976">
    <property type="term" value="F:transcription cis-regulatory region binding"/>
    <property type="evidence" value="ECO:0007669"/>
    <property type="project" value="TreeGrafter"/>
</dbReference>
<dbReference type="SUPFAM" id="SSF46689">
    <property type="entry name" value="Homeodomain-like"/>
    <property type="match status" value="1"/>
</dbReference>
<dbReference type="InterPro" id="IPR036271">
    <property type="entry name" value="Tet_transcr_reg_TetR-rel_C_sf"/>
</dbReference>
<feature type="domain" description="HTH tetR-type" evidence="5">
    <location>
        <begin position="13"/>
        <end position="71"/>
    </location>
</feature>
<dbReference type="Pfam" id="PF00440">
    <property type="entry name" value="TetR_N"/>
    <property type="match status" value="1"/>
</dbReference>
<dbReference type="PANTHER" id="PTHR30055">
    <property type="entry name" value="HTH-TYPE TRANSCRIPTIONAL REGULATOR RUTR"/>
    <property type="match status" value="1"/>
</dbReference>
<dbReference type="Proteomes" id="UP000274843">
    <property type="component" value="Unassembled WGS sequence"/>
</dbReference>
<keyword evidence="7" id="KW-1185">Reference proteome</keyword>
<dbReference type="InterPro" id="IPR050109">
    <property type="entry name" value="HTH-type_TetR-like_transc_reg"/>
</dbReference>
<accession>A0A3N2H7G6</accession>
<evidence type="ECO:0000313" key="7">
    <source>
        <dbReference type="Proteomes" id="UP000274843"/>
    </source>
</evidence>
<dbReference type="GO" id="GO:0003700">
    <property type="term" value="F:DNA-binding transcription factor activity"/>
    <property type="evidence" value="ECO:0007669"/>
    <property type="project" value="TreeGrafter"/>
</dbReference>
<dbReference type="Pfam" id="PF21597">
    <property type="entry name" value="TetR_C_43"/>
    <property type="match status" value="1"/>
</dbReference>
<dbReference type="PANTHER" id="PTHR30055:SF234">
    <property type="entry name" value="HTH-TYPE TRANSCRIPTIONAL REGULATOR BETI"/>
    <property type="match status" value="1"/>
</dbReference>
<organism evidence="6 7">
    <name type="scientific">Amycolatopsis thermoflava</name>
    <dbReference type="NCBI Taxonomy" id="84480"/>
    <lineage>
        <taxon>Bacteria</taxon>
        <taxon>Bacillati</taxon>
        <taxon>Actinomycetota</taxon>
        <taxon>Actinomycetes</taxon>
        <taxon>Pseudonocardiales</taxon>
        <taxon>Pseudonocardiaceae</taxon>
        <taxon>Amycolatopsis</taxon>
        <taxon>Amycolatopsis methanolica group</taxon>
    </lineage>
</organism>
<dbReference type="EMBL" id="RKHY01000001">
    <property type="protein sequence ID" value="ROS44379.1"/>
    <property type="molecule type" value="Genomic_DNA"/>
</dbReference>
<keyword evidence="3" id="KW-0804">Transcription</keyword>
<evidence type="ECO:0000313" key="6">
    <source>
        <dbReference type="EMBL" id="ROS44379.1"/>
    </source>
</evidence>
<evidence type="ECO:0000256" key="3">
    <source>
        <dbReference type="ARBA" id="ARBA00023163"/>
    </source>
</evidence>
<evidence type="ECO:0000256" key="1">
    <source>
        <dbReference type="ARBA" id="ARBA00023015"/>
    </source>
</evidence>